<feature type="compositionally biased region" description="Pro residues" evidence="8">
    <location>
        <begin position="313"/>
        <end position="327"/>
    </location>
</feature>
<keyword evidence="11" id="KW-1185">Reference proteome</keyword>
<evidence type="ECO:0000256" key="4">
    <source>
        <dbReference type="ARBA" id="ARBA00022691"/>
    </source>
</evidence>
<proteinExistence type="predicted"/>
<dbReference type="SUPFAM" id="SSF53335">
    <property type="entry name" value="S-adenosyl-L-methionine-dependent methyltransferases"/>
    <property type="match status" value="1"/>
</dbReference>
<dbReference type="InterPro" id="IPR029063">
    <property type="entry name" value="SAM-dependent_MTases_sf"/>
</dbReference>
<evidence type="ECO:0000313" key="11">
    <source>
        <dbReference type="Proteomes" id="UP001141327"/>
    </source>
</evidence>
<accession>A0ABQ8US10</accession>
<dbReference type="InterPro" id="IPR004971">
    <property type="entry name" value="mRNA_G-N7_MeTrfase_dom"/>
</dbReference>
<dbReference type="InterPro" id="IPR039753">
    <property type="entry name" value="RG7MT1"/>
</dbReference>
<dbReference type="EC" id="2.1.1.56" evidence="1"/>
<dbReference type="CDD" id="cd02440">
    <property type="entry name" value="AdoMet_MTases"/>
    <property type="match status" value="1"/>
</dbReference>
<keyword evidence="5" id="KW-0694">RNA-binding</keyword>
<comment type="caution">
    <text evidence="10">The sequence shown here is derived from an EMBL/GenBank/DDBJ whole genome shotgun (WGS) entry which is preliminary data.</text>
</comment>
<keyword evidence="6" id="KW-0507">mRNA processing</keyword>
<keyword evidence="2" id="KW-0489">Methyltransferase</keyword>
<evidence type="ECO:0000256" key="8">
    <source>
        <dbReference type="SAM" id="MobiDB-lite"/>
    </source>
</evidence>
<dbReference type="Gene3D" id="3.80.10.10">
    <property type="entry name" value="Ribonuclease Inhibitor"/>
    <property type="match status" value="1"/>
</dbReference>
<evidence type="ECO:0000256" key="3">
    <source>
        <dbReference type="ARBA" id="ARBA00022679"/>
    </source>
</evidence>
<evidence type="ECO:0000313" key="10">
    <source>
        <dbReference type="EMBL" id="KAJ4461317.1"/>
    </source>
</evidence>
<gene>
    <name evidence="10" type="ORF">PAPYR_2366</name>
</gene>
<evidence type="ECO:0000256" key="5">
    <source>
        <dbReference type="ARBA" id="ARBA00022884"/>
    </source>
</evidence>
<dbReference type="Gene3D" id="3.40.50.150">
    <property type="entry name" value="Vaccinia Virus protein VP39"/>
    <property type="match status" value="1"/>
</dbReference>
<evidence type="ECO:0000256" key="1">
    <source>
        <dbReference type="ARBA" id="ARBA00011926"/>
    </source>
</evidence>
<comment type="catalytic activity">
    <reaction evidence="7">
        <text>a 5'-end (5'-triphosphoguanosine)-ribonucleoside in mRNA + S-adenosyl-L-methionine = a 5'-end (N(7)-methyl 5'-triphosphoguanosine)-ribonucleoside in mRNA + S-adenosyl-L-homocysteine</text>
        <dbReference type="Rhea" id="RHEA:67008"/>
        <dbReference type="Rhea" id="RHEA-COMP:17166"/>
        <dbReference type="Rhea" id="RHEA-COMP:17167"/>
        <dbReference type="ChEBI" id="CHEBI:57856"/>
        <dbReference type="ChEBI" id="CHEBI:59789"/>
        <dbReference type="ChEBI" id="CHEBI:156461"/>
        <dbReference type="ChEBI" id="CHEBI:167617"/>
        <dbReference type="EC" id="2.1.1.56"/>
    </reaction>
</comment>
<evidence type="ECO:0000256" key="2">
    <source>
        <dbReference type="ARBA" id="ARBA00022603"/>
    </source>
</evidence>
<evidence type="ECO:0000256" key="7">
    <source>
        <dbReference type="ARBA" id="ARBA00044712"/>
    </source>
</evidence>
<protein>
    <recommendedName>
        <fullName evidence="1">mRNA (guanine-N(7))-methyltransferase</fullName>
        <ecNumber evidence="1">2.1.1.56</ecNumber>
    </recommendedName>
</protein>
<feature type="region of interest" description="Disordered" evidence="8">
    <location>
        <begin position="864"/>
        <end position="929"/>
    </location>
</feature>
<dbReference type="Pfam" id="PF03291">
    <property type="entry name" value="mRNA_G-N7_MeTrfase"/>
    <property type="match status" value="1"/>
</dbReference>
<dbReference type="InterPro" id="IPR032675">
    <property type="entry name" value="LRR_dom_sf"/>
</dbReference>
<keyword evidence="3" id="KW-0808">Transferase</keyword>
<feature type="compositionally biased region" description="Basic residues" evidence="8">
    <location>
        <begin position="885"/>
        <end position="902"/>
    </location>
</feature>
<keyword evidence="4" id="KW-0949">S-adenosyl-L-methionine</keyword>
<feature type="domain" description="MRNA cap 0 methyltransferase" evidence="9">
    <location>
        <begin position="23"/>
        <end position="308"/>
    </location>
</feature>
<keyword evidence="6" id="KW-0506">mRNA capping</keyword>
<sequence>MSAEKAYDIQAAQYQNKGTRKFSPGIAARNFNNWVKAVLIHRFCREGAHVLDLGCGRGGDLPKYIQAKLGSMTGVDISSVSLDNYKDRYKQARQYFPLDLIHADFTQDNLFPLLGTEPRFHLISCQFALHYAFASMYSANLLFETVGRLLLPGHYFIATVPNAIHIVKHLRETNSRSFGNQLFAVTFEKRAFPEFGARYRFRLGGSTADAAAVDADEYLVHPTSLKRPAPIPPTRTPQRSGLATQHGLVLESWVSFRNFFVGNVNPDRCSNAATYTELFSRIVGGAESLTQDEWDLINFYSVAVFRKPCPPGTVPPAPPPRPPPPPTVAEYPQPTKRSIRRPEDLALSPFDRLPPDLLARVLSEVTGQLDYLPHLAAVHGVCRRWAQDTLRPRALALPANVHPGRLAGWLREAPRWLDLSGVVDLTVPLYACESPYDERTGRRYPPPPGQEPPYEALDDGPLAELLGIFGGNPLTALALTAYQAPPSLAPVTRPAPDEGRLGRCPFTEATLRLVANSFGPTLSRFHLVCHLPREHPLFANSEFETMLAMSTNIEHLALPTPISGEVLCHLPLRSLDLHLVPPSEGPYYLYRELQHSCPLVERLVMPPALPPPAPAGLSPVDAAFFVGAHHALRQLDLLGPRCALTEHAQLQTIARECPNLRLLKLLFGPPAAAPNGPAMGPAPRPAVCSDSTFRALAALGQLTGLALVFPPVPPPPPMAGVPSSPFTVEALAALRVLGHLKRLSVTNLPRLHLGAVTRLAQGTPAMVDLALTILPTPAATPGAPAPPPPPPEERATTGWLVGLLHAWPSLQHLELVNYPGLISPLPAEPEQPGRYSSGRPRRAPPRYAFHQPAELDIHLVAAGTGEGPEGEEADGPEGGGGWRGRGGRGRGGRGGFRGRGRGGRGGGPRDEGPPELPEDFYQPFSPSDD</sequence>
<dbReference type="EMBL" id="JAPMOS010000008">
    <property type="protein sequence ID" value="KAJ4461317.1"/>
    <property type="molecule type" value="Genomic_DNA"/>
</dbReference>
<dbReference type="PANTHER" id="PTHR12189">
    <property type="entry name" value="MRNA GUANINE-7- METHYLTRANSFERASE"/>
    <property type="match status" value="1"/>
</dbReference>
<reference evidence="10" key="1">
    <citation type="journal article" date="2022" name="bioRxiv">
        <title>Genomics of Preaxostyla Flagellates Illuminates Evolutionary Transitions and the Path Towards Mitochondrial Loss.</title>
        <authorList>
            <person name="Novak L.V.F."/>
            <person name="Treitli S.C."/>
            <person name="Pyrih J."/>
            <person name="Halakuc P."/>
            <person name="Pipaliya S.V."/>
            <person name="Vacek V."/>
            <person name="Brzon O."/>
            <person name="Soukal P."/>
            <person name="Eme L."/>
            <person name="Dacks J.B."/>
            <person name="Karnkowska A."/>
            <person name="Elias M."/>
            <person name="Hampl V."/>
        </authorList>
    </citation>
    <scope>NUCLEOTIDE SEQUENCE</scope>
    <source>
        <strain evidence="10">RCP-MX</strain>
    </source>
</reference>
<dbReference type="PROSITE" id="PS51562">
    <property type="entry name" value="RNA_CAP0_MT"/>
    <property type="match status" value="1"/>
</dbReference>
<name>A0ABQ8US10_9EUKA</name>
<evidence type="ECO:0000256" key="6">
    <source>
        <dbReference type="ARBA" id="ARBA00023042"/>
    </source>
</evidence>
<feature type="region of interest" description="Disordered" evidence="8">
    <location>
        <begin position="313"/>
        <end position="336"/>
    </location>
</feature>
<organism evidence="10 11">
    <name type="scientific">Paratrimastix pyriformis</name>
    <dbReference type="NCBI Taxonomy" id="342808"/>
    <lineage>
        <taxon>Eukaryota</taxon>
        <taxon>Metamonada</taxon>
        <taxon>Preaxostyla</taxon>
        <taxon>Paratrimastigidae</taxon>
        <taxon>Paratrimastix</taxon>
    </lineage>
</organism>
<dbReference type="Proteomes" id="UP001141327">
    <property type="component" value="Unassembled WGS sequence"/>
</dbReference>
<evidence type="ECO:0000259" key="9">
    <source>
        <dbReference type="PROSITE" id="PS51562"/>
    </source>
</evidence>